<name>A0A1X6Z1L7_9RHOB</name>
<feature type="transmembrane region" description="Helical" evidence="1">
    <location>
        <begin position="51"/>
        <end position="73"/>
    </location>
</feature>
<gene>
    <name evidence="2" type="ORF">PSM7751_01639</name>
</gene>
<keyword evidence="1" id="KW-1133">Transmembrane helix</keyword>
<organism evidence="2 3">
    <name type="scientific">Pseudooceanicola marinus</name>
    <dbReference type="NCBI Taxonomy" id="396013"/>
    <lineage>
        <taxon>Bacteria</taxon>
        <taxon>Pseudomonadati</taxon>
        <taxon>Pseudomonadota</taxon>
        <taxon>Alphaproteobacteria</taxon>
        <taxon>Rhodobacterales</taxon>
        <taxon>Paracoccaceae</taxon>
        <taxon>Pseudooceanicola</taxon>
    </lineage>
</organism>
<keyword evidence="3" id="KW-1185">Reference proteome</keyword>
<evidence type="ECO:0000313" key="2">
    <source>
        <dbReference type="EMBL" id="SLN37276.1"/>
    </source>
</evidence>
<dbReference type="EMBL" id="FWFN01000003">
    <property type="protein sequence ID" value="SLN37276.1"/>
    <property type="molecule type" value="Genomic_DNA"/>
</dbReference>
<dbReference type="RefSeq" id="WP_085887519.1">
    <property type="nucleotide sequence ID" value="NZ_FWFN01000003.1"/>
</dbReference>
<sequence>MTQSFREFDDRVRRIENKSRRAGGMRFTVDDYGNVRRRGARRFGLWRLTRGLLVLVAAIYLFKVIGFSFLGAAEFERRAEVLSEGAGWERTLSRLMQVDPLTQELGTRLRPYIKHL</sequence>
<dbReference type="AlphaFoldDB" id="A0A1X6Z1L7"/>
<proteinExistence type="predicted"/>
<keyword evidence="1" id="KW-0812">Transmembrane</keyword>
<evidence type="ECO:0000313" key="3">
    <source>
        <dbReference type="Proteomes" id="UP000193963"/>
    </source>
</evidence>
<protein>
    <submittedName>
        <fullName evidence="2">Uncharacterized protein</fullName>
    </submittedName>
</protein>
<evidence type="ECO:0000256" key="1">
    <source>
        <dbReference type="SAM" id="Phobius"/>
    </source>
</evidence>
<dbReference type="Proteomes" id="UP000193963">
    <property type="component" value="Unassembled WGS sequence"/>
</dbReference>
<accession>A0A1X6Z1L7</accession>
<keyword evidence="1" id="KW-0472">Membrane</keyword>
<dbReference type="OrthoDB" id="7866534at2"/>
<reference evidence="3" key="1">
    <citation type="submission" date="2017-03" db="EMBL/GenBank/DDBJ databases">
        <authorList>
            <person name="Rodrigo-Torres L."/>
            <person name="Arahal R.D."/>
            <person name="Lucena T."/>
        </authorList>
    </citation>
    <scope>NUCLEOTIDE SEQUENCE [LARGE SCALE GENOMIC DNA]</scope>
    <source>
        <strain evidence="3">CECT 7751</strain>
    </source>
</reference>